<evidence type="ECO:0000259" key="2">
    <source>
        <dbReference type="Pfam" id="PF13472"/>
    </source>
</evidence>
<sequence>MRHRLLAALAALPLLLLPAAPAAADPAPARYAALGDSYAAGVATGPYDPASGDCHRSPRGYPALWAAAHSPAAFVNATCNRAATADVERDQLPRVPADATLVTLTVGGNDLGFAEAAGACLPPLTSDTGCDRALDESERRLTEELPHRLDTLYTALHSHAPDALVVVTGYPHLLATGTTCWVGTDARRARFAALADRLDDLTRLRAEKHGFAFADVRPAFTGHEVCTAQGPEWLTRIVLLPLWESFHPTAAGQSDGYLPAVTAAAE</sequence>
<dbReference type="PANTHER" id="PTHR37981">
    <property type="entry name" value="LIPASE 2"/>
    <property type="match status" value="1"/>
</dbReference>
<dbReference type="Pfam" id="PF13472">
    <property type="entry name" value="Lipase_GDSL_2"/>
    <property type="match status" value="1"/>
</dbReference>
<dbReference type="InterPro" id="IPR037460">
    <property type="entry name" value="SEST-like"/>
</dbReference>
<evidence type="ECO:0000313" key="4">
    <source>
        <dbReference type="Proteomes" id="UP001206483"/>
    </source>
</evidence>
<name>A0ABT1IUD7_9ACTN</name>
<dbReference type="InterPro" id="IPR013830">
    <property type="entry name" value="SGNH_hydro"/>
</dbReference>
<proteinExistence type="predicted"/>
<dbReference type="SUPFAM" id="SSF52266">
    <property type="entry name" value="SGNH hydrolase"/>
    <property type="match status" value="1"/>
</dbReference>
<dbReference type="CDD" id="cd01823">
    <property type="entry name" value="SEST_like"/>
    <property type="match status" value="1"/>
</dbReference>
<accession>A0ABT1IUD7</accession>
<evidence type="ECO:0000313" key="3">
    <source>
        <dbReference type="EMBL" id="MCP2308689.1"/>
    </source>
</evidence>
<dbReference type="EMBL" id="JAMZDX010000002">
    <property type="protein sequence ID" value="MCP2308689.1"/>
    <property type="molecule type" value="Genomic_DNA"/>
</dbReference>
<feature type="domain" description="SGNH hydrolase-type esterase" evidence="2">
    <location>
        <begin position="33"/>
        <end position="253"/>
    </location>
</feature>
<dbReference type="Proteomes" id="UP001206483">
    <property type="component" value="Unassembled WGS sequence"/>
</dbReference>
<comment type="caution">
    <text evidence="3">The sequence shown here is derived from an EMBL/GenBank/DDBJ whole genome shotgun (WGS) entry which is preliminary data.</text>
</comment>
<evidence type="ECO:0000256" key="1">
    <source>
        <dbReference type="SAM" id="SignalP"/>
    </source>
</evidence>
<dbReference type="RefSeq" id="WP_253795510.1">
    <property type="nucleotide sequence ID" value="NZ_BAAAUB010000081.1"/>
</dbReference>
<keyword evidence="1" id="KW-0732">Signal</keyword>
<keyword evidence="4" id="KW-1185">Reference proteome</keyword>
<feature type="signal peptide" evidence="1">
    <location>
        <begin position="1"/>
        <end position="24"/>
    </location>
</feature>
<organism evidence="3 4">
    <name type="scientific">Kitasatospora paracochleata</name>
    <dbReference type="NCBI Taxonomy" id="58354"/>
    <lineage>
        <taxon>Bacteria</taxon>
        <taxon>Bacillati</taxon>
        <taxon>Actinomycetota</taxon>
        <taxon>Actinomycetes</taxon>
        <taxon>Kitasatosporales</taxon>
        <taxon>Streptomycetaceae</taxon>
        <taxon>Kitasatospora</taxon>
    </lineage>
</organism>
<dbReference type="Gene3D" id="3.40.50.1110">
    <property type="entry name" value="SGNH hydrolase"/>
    <property type="match status" value="1"/>
</dbReference>
<dbReference type="InterPro" id="IPR036514">
    <property type="entry name" value="SGNH_hydro_sf"/>
</dbReference>
<feature type="chain" id="PRO_5045326684" evidence="1">
    <location>
        <begin position="25"/>
        <end position="266"/>
    </location>
</feature>
<dbReference type="PANTHER" id="PTHR37981:SF1">
    <property type="entry name" value="SGNH HYDROLASE-TYPE ESTERASE DOMAIN-CONTAINING PROTEIN"/>
    <property type="match status" value="1"/>
</dbReference>
<gene>
    <name evidence="3" type="ORF">FHR36_001813</name>
</gene>
<reference evidence="3 4" key="1">
    <citation type="submission" date="2022-06" db="EMBL/GenBank/DDBJ databases">
        <title>Sequencing the genomes of 1000 actinobacteria strains.</title>
        <authorList>
            <person name="Klenk H.-P."/>
        </authorList>
    </citation>
    <scope>NUCLEOTIDE SEQUENCE [LARGE SCALE GENOMIC DNA]</scope>
    <source>
        <strain evidence="3 4">DSM 41656</strain>
    </source>
</reference>
<protein>
    <submittedName>
        <fullName evidence="3">Lysophospholipase L1-like esterase</fullName>
    </submittedName>
</protein>